<dbReference type="Gene3D" id="2.30.29.30">
    <property type="entry name" value="Pleckstrin-homology domain (PH domain)/Phosphotyrosine-binding domain (PTB)"/>
    <property type="match status" value="1"/>
</dbReference>
<dbReference type="PANTHER" id="PTHR19964:SF92">
    <property type="entry name" value="PATJ HOMOLOG"/>
    <property type="match status" value="1"/>
</dbReference>
<dbReference type="SMART" id="SM00228">
    <property type="entry name" value="PDZ"/>
    <property type="match status" value="5"/>
</dbReference>
<feature type="compositionally biased region" description="Basic and acidic residues" evidence="1">
    <location>
        <begin position="708"/>
        <end position="718"/>
    </location>
</feature>
<feature type="domain" description="PDZ" evidence="2">
    <location>
        <begin position="484"/>
        <end position="544"/>
    </location>
</feature>
<organism evidence="4 5">
    <name type="scientific">Aphanomyces stellatus</name>
    <dbReference type="NCBI Taxonomy" id="120398"/>
    <lineage>
        <taxon>Eukaryota</taxon>
        <taxon>Sar</taxon>
        <taxon>Stramenopiles</taxon>
        <taxon>Oomycota</taxon>
        <taxon>Saprolegniomycetes</taxon>
        <taxon>Saprolegniales</taxon>
        <taxon>Verrucalvaceae</taxon>
        <taxon>Aphanomyces</taxon>
    </lineage>
</organism>
<evidence type="ECO:0000313" key="3">
    <source>
        <dbReference type="EMBL" id="KAF0687661.1"/>
    </source>
</evidence>
<gene>
    <name evidence="4" type="primary">Aste57867_20645</name>
    <name evidence="3" type="ORF">As57867_020577</name>
    <name evidence="4" type="ORF">ASTE57867_20645</name>
</gene>
<reference evidence="4 5" key="1">
    <citation type="submission" date="2019-03" db="EMBL/GenBank/DDBJ databases">
        <authorList>
            <person name="Gaulin E."/>
            <person name="Dumas B."/>
        </authorList>
    </citation>
    <scope>NUCLEOTIDE SEQUENCE [LARGE SCALE GENOMIC DNA]</scope>
    <source>
        <strain evidence="4">CBS 568.67</strain>
    </source>
</reference>
<dbReference type="PROSITE" id="PS50106">
    <property type="entry name" value="PDZ"/>
    <property type="match status" value="2"/>
</dbReference>
<dbReference type="EMBL" id="CAADRA010006923">
    <property type="protein sequence ID" value="VFT97325.1"/>
    <property type="molecule type" value="Genomic_DNA"/>
</dbReference>
<protein>
    <submittedName>
        <fullName evidence="4">Aste57867_20645 protein</fullName>
    </submittedName>
</protein>
<dbReference type="InterPro" id="IPR051342">
    <property type="entry name" value="PDZ_scaffold"/>
</dbReference>
<evidence type="ECO:0000256" key="1">
    <source>
        <dbReference type="SAM" id="MobiDB-lite"/>
    </source>
</evidence>
<feature type="domain" description="PDZ" evidence="2">
    <location>
        <begin position="23"/>
        <end position="84"/>
    </location>
</feature>
<sequence length="860" mass="91961">MQQQACDIDALGRQIMQVAVAPGKLGIGLVEKDTGVAGVFVGHYDATGGSMHAFQRLVQPGDRLVALNGQGLEHKSLPEVIALLGAATGSQQRELTFTRTPSTLTRGSYDMGKVAQVSVPAGPLGLLLNQTIGFCAFVDGVLDTSPLRGHAAIHRGCRIIRINDNDVATTSREGVVALLGQLKDQPKTIEVYRMAPADCIELLEIELTPKHTHVQLTSTVVDKPEHAAGLRAGDVVVGVNGIDLSTFDAKTAVGMFNGIPCPKRVLCYRLGKTGATTVAPPLPPSRVHPSANAVEVTITDTSLGLNVDHGITHHLRFTGFATSDDERRPYYAAHRAFLPGSYVAALNGVDVSANSRDEVLALLAKLTLVPKTIVFVTEQDLAKLARKASDVHIQVHGGALGLDFDGNVADYTVISGFRPVNGVKGELEQSGLLANGRILVGINGFNVSRLKLHQTIDLLKKLADVPKRLTFAQRHRPTIDVLVEKGSIGVALDSTTLDKTIVQAVTPGTIVEATGGIAPGSQLVAIDGFDISALSLAKSTELLRALYGHPKVLSFTTRQLGWSDVSSIAVAVAPGPLGINFDSAQPSQAVIQAFAAVGAGIGDVQRHGDVAVGNRLVAIDGVDVRAKSLADVARFLKDLAASPKTLRFGAPWDPQHTQQHQSPRASIAPPTVPYPVARASSTLSDLANLQQKMHLSDEQMTNLQRRASEVDDNVDKPHLPRKLSSRSSDGEMVELQPPASPTKTNLAREYAVQTFTWMGKLKPQIVQVDKDQKYLLQYDVSNKVKTSTYKYVAVATLTHVTNGKTTSNFAKKSVMEVDNNVCLSVWVGKSSYDFIAASVDDRDALAMVVETLIRTRSKKV</sequence>
<dbReference type="AlphaFoldDB" id="A0A485LFD9"/>
<name>A0A485LFD9_9STRA</name>
<feature type="region of interest" description="Disordered" evidence="1">
    <location>
        <begin position="647"/>
        <end position="669"/>
    </location>
</feature>
<dbReference type="PANTHER" id="PTHR19964">
    <property type="entry name" value="MULTIPLE PDZ DOMAIN PROTEIN"/>
    <property type="match status" value="1"/>
</dbReference>
<evidence type="ECO:0000313" key="5">
    <source>
        <dbReference type="Proteomes" id="UP000332933"/>
    </source>
</evidence>
<dbReference type="EMBL" id="VJMH01006897">
    <property type="protein sequence ID" value="KAF0687661.1"/>
    <property type="molecule type" value="Genomic_DNA"/>
</dbReference>
<dbReference type="InterPro" id="IPR011993">
    <property type="entry name" value="PH-like_dom_sf"/>
</dbReference>
<accession>A0A485LFD9</accession>
<dbReference type="Proteomes" id="UP000332933">
    <property type="component" value="Unassembled WGS sequence"/>
</dbReference>
<reference evidence="3" key="2">
    <citation type="submission" date="2019-06" db="EMBL/GenBank/DDBJ databases">
        <title>Genomics analysis of Aphanomyces spp. identifies a new class of oomycete effector associated with host adaptation.</title>
        <authorList>
            <person name="Gaulin E."/>
        </authorList>
    </citation>
    <scope>NUCLEOTIDE SEQUENCE</scope>
    <source>
        <strain evidence="3">CBS 578.67</strain>
    </source>
</reference>
<proteinExistence type="predicted"/>
<evidence type="ECO:0000313" key="4">
    <source>
        <dbReference type="EMBL" id="VFT97325.1"/>
    </source>
</evidence>
<dbReference type="InterPro" id="IPR001478">
    <property type="entry name" value="PDZ"/>
</dbReference>
<keyword evidence="5" id="KW-1185">Reference proteome</keyword>
<dbReference type="OrthoDB" id="75502at2759"/>
<dbReference type="Gene3D" id="2.30.42.10">
    <property type="match status" value="2"/>
</dbReference>
<evidence type="ECO:0000259" key="2">
    <source>
        <dbReference type="PROSITE" id="PS50106"/>
    </source>
</evidence>
<dbReference type="InterPro" id="IPR036034">
    <property type="entry name" value="PDZ_sf"/>
</dbReference>
<feature type="compositionally biased region" description="Polar residues" evidence="1">
    <location>
        <begin position="655"/>
        <end position="664"/>
    </location>
</feature>
<feature type="region of interest" description="Disordered" evidence="1">
    <location>
        <begin position="708"/>
        <end position="741"/>
    </location>
</feature>
<dbReference type="SUPFAM" id="SSF50156">
    <property type="entry name" value="PDZ domain-like"/>
    <property type="match status" value="4"/>
</dbReference>